<dbReference type="FunFam" id="2.60.40.10:FF:001552">
    <property type="entry name" value="PKHD1 like 1"/>
    <property type="match status" value="1"/>
</dbReference>
<organism evidence="16 17">
    <name type="scientific">Propithecus coquereli</name>
    <name type="common">Coquerel's sifaka</name>
    <name type="synonym">Propithecus verreauxi coquereli</name>
    <dbReference type="NCBI Taxonomy" id="379532"/>
    <lineage>
        <taxon>Eukaryota</taxon>
        <taxon>Metazoa</taxon>
        <taxon>Chordata</taxon>
        <taxon>Craniata</taxon>
        <taxon>Vertebrata</taxon>
        <taxon>Euteleostomi</taxon>
        <taxon>Mammalia</taxon>
        <taxon>Eutheria</taxon>
        <taxon>Euarchontoglires</taxon>
        <taxon>Primates</taxon>
        <taxon>Strepsirrhini</taxon>
        <taxon>Lemuriformes</taxon>
        <taxon>Indriidae</taxon>
        <taxon>Propithecus</taxon>
    </lineage>
</organism>
<evidence type="ECO:0000313" key="17">
    <source>
        <dbReference type="Proteomes" id="UP000233160"/>
    </source>
</evidence>
<dbReference type="CDD" id="cd00102">
    <property type="entry name" value="IPT"/>
    <property type="match status" value="1"/>
</dbReference>
<feature type="chain" id="PRO_5014404440" evidence="13">
    <location>
        <begin position="27"/>
        <end position="3800"/>
    </location>
</feature>
<keyword evidence="5 12" id="KW-0812">Transmembrane</keyword>
<dbReference type="FunFam" id="2.60.40.10:FF:001332">
    <property type="entry name" value="PKHD1 like 1"/>
    <property type="match status" value="1"/>
</dbReference>
<dbReference type="InterPro" id="IPR011658">
    <property type="entry name" value="PA14_dom"/>
</dbReference>
<dbReference type="Pfam" id="PF07691">
    <property type="entry name" value="PA14"/>
    <property type="match status" value="1"/>
</dbReference>
<feature type="domain" description="G8" evidence="14">
    <location>
        <begin position="1895"/>
        <end position="2012"/>
    </location>
</feature>
<evidence type="ECO:0000256" key="7">
    <source>
        <dbReference type="ARBA" id="ARBA00022737"/>
    </source>
</evidence>
<reference evidence="16" key="2">
    <citation type="submission" date="2025-09" db="UniProtKB">
        <authorList>
            <consortium name="Ensembl"/>
        </authorList>
    </citation>
    <scope>IDENTIFICATION</scope>
</reference>
<keyword evidence="9 12" id="KW-0472">Membrane</keyword>
<keyword evidence="4" id="KW-1003">Cell membrane</keyword>
<dbReference type="Pfam" id="PF24606">
    <property type="entry name" value="CEMIP_beta-hel"/>
    <property type="match status" value="1"/>
</dbReference>
<dbReference type="InterPro" id="IPR002909">
    <property type="entry name" value="IPT_dom"/>
</dbReference>
<dbReference type="SUPFAM" id="SSF81296">
    <property type="entry name" value="E set domains"/>
    <property type="match status" value="10"/>
</dbReference>
<keyword evidence="17" id="KW-1185">Reference proteome</keyword>
<dbReference type="FunFam" id="2.60.40.10:FF:001202">
    <property type="entry name" value="PKHD1 like 1"/>
    <property type="match status" value="1"/>
</dbReference>
<reference evidence="16" key="1">
    <citation type="submission" date="2025-08" db="UniProtKB">
        <authorList>
            <consortium name="Ensembl"/>
        </authorList>
    </citation>
    <scope>IDENTIFICATION</scope>
</reference>
<dbReference type="STRING" id="379532.ENSPCOP00000004218"/>
<evidence type="ECO:0000256" key="10">
    <source>
        <dbReference type="ARBA" id="ARBA00023180"/>
    </source>
</evidence>
<dbReference type="InterPro" id="IPR014756">
    <property type="entry name" value="Ig_E-set"/>
</dbReference>
<evidence type="ECO:0000313" key="16">
    <source>
        <dbReference type="Ensembl" id="ENSPCOP00000004218.1"/>
    </source>
</evidence>
<dbReference type="InterPro" id="IPR055401">
    <property type="entry name" value="CEMIP_beta-hel_dom"/>
</dbReference>
<evidence type="ECO:0000256" key="9">
    <source>
        <dbReference type="ARBA" id="ARBA00023136"/>
    </source>
</evidence>
<dbReference type="FunFam" id="2.60.40.10:FF:001220">
    <property type="entry name" value="PKHD1 like 1"/>
    <property type="match status" value="1"/>
</dbReference>
<feature type="transmembrane region" description="Helical" evidence="12">
    <location>
        <begin position="3763"/>
        <end position="3788"/>
    </location>
</feature>
<accession>A0A2K6ER67</accession>
<evidence type="ECO:0000256" key="8">
    <source>
        <dbReference type="ARBA" id="ARBA00022989"/>
    </source>
</evidence>
<dbReference type="InterPro" id="IPR012334">
    <property type="entry name" value="Pectin_lyas_fold"/>
</dbReference>
<keyword evidence="10" id="KW-0325">Glycoprotein</keyword>
<dbReference type="SUPFAM" id="SSF49503">
    <property type="entry name" value="Cupredoxins"/>
    <property type="match status" value="1"/>
</dbReference>
<dbReference type="InterPro" id="IPR052387">
    <property type="entry name" value="Fibrocystin"/>
</dbReference>
<feature type="signal peptide" evidence="13">
    <location>
        <begin position="1"/>
        <end position="26"/>
    </location>
</feature>
<evidence type="ECO:0000256" key="3">
    <source>
        <dbReference type="ARBA" id="ARBA00004316"/>
    </source>
</evidence>
<dbReference type="GO" id="GO:0005886">
    <property type="term" value="C:plasma membrane"/>
    <property type="evidence" value="ECO:0007669"/>
    <property type="project" value="UniProtKB-SubCell"/>
</dbReference>
<dbReference type="Gene3D" id="2.60.40.10">
    <property type="entry name" value="Immunoglobulins"/>
    <property type="match status" value="9"/>
</dbReference>
<dbReference type="PROSITE" id="PS51820">
    <property type="entry name" value="PA14"/>
    <property type="match status" value="1"/>
</dbReference>
<sequence>MGHLWLLGTWCFWGLLLCAVDPRTDGSKIIPRVTEIIPKYGSINGATRLTIKGEGMVVFFVVVVVFCFLPRLRYLKTISHLELYAMPEDSYTVRVSVDGVPIAENNTCKGHINSWACSFNAKSFRTPTIRSITPLSGTPGTLITIQGRIFTDVYGSNTALSSNGKNVRILRLNVVGAYKYGLKLDHPNGDMGSMICKTTGTYIGHHNVSFILDSDYGRSLPQRMAYFVSSLNKISMFQTYAEVTTISPSQGSIRGGTVLTISGQFFDQTDFPAKVLVGGQACDILNVTENSIRCKTPPKPHILKTVYPGGRGLKLEVWNNSRPVHLEEILEYNEKTPGYMGASWVDSASYSWPMEQDTFVARFSGFLVVPESDVYIFYIKGDDRYALYFSQTGLPEDKVRIAYHSANANSYFSSPTQRSDGIHLQKGKEYYVEILLQEYRLSAFVDVGLYQYRTVYTEQQTGDAINEEQVIKSQSTIIQEVQVITLENWETTNAINEVQKIKITSPCVEANSCSLYQYRLIYNVEKTVLLPADASDFLLQSALNDLWSIKPDTVQVTRTQNPQSYIYTITFISTRGDFDLLGYEVFEGNNVTLDITEQTKGKPSLETFTLNWDGIASKPLTPQSSEAEFQVAVEEMVSTKCPPEIANFEEGFVVKYFRDYETDFNLNNINRGQKTAETDAYCGRYSLKNPAVLFDSADVKPNRLPYGDILLFPYNQLCLAYKGFLTNYIGVKFKYQDNGKITRSTDKRFIYNFADGNNWTYTCIDLLDLIQTKYTGTNFSLQRISLQKASESQSFYVDIVYIGQTPTISTLDEMPKRRLPALANKGIFLKHFQVNQTKTNGSAIMNQYSVTMTSYNCSHNIPMIAVSFGQIITHETENESVYRGNNWPGKSKIRIQRIQAASPPLSGSFDIQAYGHNLKGLPAAVSAADLQFALQSLEEMGRVSVTREGTCSGYSWNIQWRSTCGKQNLLQINDSNIIGEKANVTVTKIKEGGLFRQHILGDLLRTPSQHPQVEVYINEIPAKCSGDCAFTWDSTITPLVLATSPSQGSYEESTILTIVGSGFSPNSAVSVSVGPIGCPLLSVDENEIKCQILNGSAGRALVAVSVAGVGLAQNVGAETFHFVYQSQISRIWPASGSLAGGTLLTLSGFGFNENSTVLVGNETCNVIEGDWNRITCRTPKRIEGTVDISVIANGFQATAKDAFSYNCLQTPVITDFSPKVRTILEEVNLTIKGYNFGNELTQHMVVYVGGKTCQILHWNFTNISCLLPKLSPGKHDIYVEVRNWGFASTRDKLNASIQYVLEVTNMFPQRGSLYGGTEITVMGFGFSPIPTENTVLLGSFPCNVISSSEKIIKCTLHSTGSAFRITNNGKDSVHGLGYAWSPSVLNVSVGDTVTWHWQTHPFLRRIGYRVFSVSSPGSVIYDGKGFTNGRQKSKSGSFSYQFTSPGIHYYSSGYVDEANSIFLQGVINVLPAESRHIPLHLFVGSTEATYAQGGPEILHLGSSVAGCLATEPLCGLNNTGVKNSKRLLFELSSCFSPSISNITPSTGTVNELITITGHGFSNLTCANKVTIGGYPCVVEESNDSSIMCHIDPQNSMDVGIREIVTLTVYNLGTAINILPSEFYRRFVLLPNIDMVLPSAGSTTGMTRVTIKGSGFAVSSAGVEVLMGRFPCKVLSVNYTAIECETSPAPQHLVVVDLLIHGVPAQCQGNCSFSYLESITPYITRIFPDSIQGSERVLIEGEGFGTDLEEIAVFIGNQQFRAIDVSENNITVLVTPLPAGLHSISVVVGTKGLALGNLTISSPAVASVSPTSGSIGGGTILVITGNGFYPGNTTVTIGDDPCQIISVNTSEVYCYTPAGTAGMVGVKIFVNAIAYPPLPFTYALEDTPFLRGIVPSRGTPISLTVWISNGSKLDSFNSQPCVYFKIIWFIGGTLIFDEADIELQAENILITDGGVLQIGTEASPFQHKAVITLHGHLRSPELPVYGAKTLAVREGILDLHGLPVPVIWTRLAHTAKAGERTLILQEAVTWKAGDNIVIASTGHRHSQRENEKRTIASVSADGINITLTNPLNYTHLGITVTLPDGTLFEARAEVGILTRNILIKGSDNVEWNNKIPPCPDEFDTGEFATQTCLQGKFGEEIGSDQFGGCIMFHAPVPGMNMVTGRIEYVEVFHAGQAFRLGRYPIHWHLLGDLQFKSYVRGCAIHQTYNRAVTIHNTHHLLVERNIIYDIKGGAFFIEDGIEHGNILQYNLAVFVQQSTSLLNDDVTPAAFWVTNPNNTIRHNAAAGGTHFGFWYRMNNHPDGPSYDRNICQKRVPLGEFFNNTVHSQGWFGLWIFEEYFPMQTGSCTSTVPVPAIFNSLTTWNCQKGAEWVNGGALQFHNFMMVNNYEAGIETKRILAPYVGGWGETNGAVIKNAKIVGHLDELGMGSAFCTTKGLVLPFSAGLTVSSVHFMNFDRPNCAALGVTSITGVCNERCGGWSAKFVDIQYFHTPNKAGFRWEHEVVLIDTDGSLTGYKGHTVIPHSSLLDPSHCTQEAEWSIGFAGSVCDASVSFHRLAFNKPSPVSLLEKDVVLSDSFGTSIVPFQKKRLTHMSGWMALIPNSNHINWYFKDVDHITNISYTSTFYGFKEEDYVIISHNFTQNPDMFNVIDIRNGSLNPLNWNTSKNGDWHLEANTSTLYYLVSGRNDLHPSQPTSGTLDPDVKDVTINFQAYCCILQDCFPIHPPSRKPIPRKRPATYNLWSNDSFWQSSRENNYTVPHPGSNVVIPEGTWIVADTALPPMERLIIWGVLELEDNYSVGAVESSYRKVVLNATYISLQGGRLIGGWEDDPFKGELKIVLRGNHSTPEWALPEGPNQGAKVLESTLKYTALKYLSVHDVTVSEGEEIVITTTSYDFHQTETRSIVKILHDHKILILNDSLSYTHLGKWLLPSSESQELGADRNVKLEKPFRISNVEFYHSGQEGFRDSTDPRYAVTFLNLGQVCTLFLTFVFIKNMQNINRGTNTVLQNNVVAGFGRAGYRIDGEPCSSQSNSKEKWFDNEAHGGLYGIYMNQDGLPGCSLIQGFTIWTCWDYGIYFQTTESVHIYNVTLVDNGMAIFPMIYTPAAVSHKISSKKVKIKSSLIVGSSPEFNCSDVLTDDDPNIELTAAHRSPRPPTGGRSGICWPTFASAHNMAPRKPHAGIMSYNAIGGLLDVSGSTFIGFKNVCSGEINVIFITNPLNEDLQHPIHVKNIQLVDTTEQSKIFIHRPDISKVNPSDCVDMVCDAKRKSFLRDLDGSFLGNSGSVIPQAEYEWNGNSQLGIGDYRIPKVMLTFLNGSRIPVTEKAPYKGIIRDSTCKYILEWQSYKCFGMEYAMMVIESLDSDTETRRLSPVAVLSNGYVDLINGPQDHGWCAGYTCQRRLSLFHSIVALNKSYEVYFTGTSPQNLRLMLLNVDHNKAVVVGTFFSTLQRLDVYVNNSLVCPKTTVWNAQQKYCELNKHLYTEQFLPDLDSTVLGENYFDRTYQMLYLLVKGTLPVEIHTTTVIFVSFQLPTVTEDDFYSSHNLVRNLALFLKIPSDKIRISKVVRGKSLRRKRSTGLAIELEIGDPPTQFLSNDTTGRMQLSELQEIASSLGQAVILGKTGNILGFNISSMSITNPLPSPSDSSWIKPFSQQPSVKAVDSDGNCVSVGVTMLTLKAILKDSNNNQVSGLSGNTTIPFSSCWANYTDLTPLRTGKNYKIEFILDNVVRVESRTFSLPAQTVSSSSSSGGSSSSSKATTVRTSAQIMIIVISCLMGRMLLLEIFMAAVFALNVTIGKYNSFFI</sequence>
<evidence type="ECO:0000256" key="11">
    <source>
        <dbReference type="ARBA" id="ARBA00023273"/>
    </source>
</evidence>
<keyword evidence="7" id="KW-0677">Repeat</keyword>
<dbReference type="InterPro" id="IPR011050">
    <property type="entry name" value="Pectin_lyase_fold/virulence"/>
</dbReference>
<dbReference type="FunFam" id="2.60.40.10:FF:000616">
    <property type="entry name" value="PKHD1 like 1"/>
    <property type="match status" value="2"/>
</dbReference>
<keyword evidence="11" id="KW-0966">Cell projection</keyword>
<evidence type="ECO:0000256" key="4">
    <source>
        <dbReference type="ARBA" id="ARBA00022475"/>
    </source>
</evidence>
<dbReference type="FunFam" id="2.60.40.10:FF:001567">
    <property type="entry name" value="PKHD1 like 1"/>
    <property type="match status" value="1"/>
</dbReference>
<dbReference type="PROSITE" id="PS51484">
    <property type="entry name" value="G8"/>
    <property type="match status" value="2"/>
</dbReference>
<dbReference type="GeneTree" id="ENSGT00940000157594"/>
<dbReference type="Gene3D" id="2.160.20.10">
    <property type="entry name" value="Single-stranded right-handed beta-helix, Pectin lyase-like"/>
    <property type="match status" value="1"/>
</dbReference>
<dbReference type="SMART" id="SM00429">
    <property type="entry name" value="IPT"/>
    <property type="match status" value="9"/>
</dbReference>
<evidence type="ECO:0000259" key="15">
    <source>
        <dbReference type="PROSITE" id="PS51820"/>
    </source>
</evidence>
<dbReference type="FunFam" id="2.60.40.10:FF:001292">
    <property type="entry name" value="PKHD1 like 1"/>
    <property type="match status" value="1"/>
</dbReference>
<protein>
    <submittedName>
        <fullName evidence="16">PKHD1 like 1</fullName>
    </submittedName>
</protein>
<keyword evidence="8 12" id="KW-1133">Transmembrane helix</keyword>
<feature type="domain" description="PA14" evidence="15">
    <location>
        <begin position="308"/>
        <end position="463"/>
    </location>
</feature>
<dbReference type="InterPro" id="IPR019316">
    <property type="entry name" value="G8_domain"/>
</dbReference>
<name>A0A2K6ER67_PROCO</name>
<dbReference type="Pfam" id="PF01833">
    <property type="entry name" value="TIG"/>
    <property type="match status" value="10"/>
</dbReference>
<dbReference type="GO" id="GO:0120234">
    <property type="term" value="C:stereocilium coat"/>
    <property type="evidence" value="ECO:0007669"/>
    <property type="project" value="Ensembl"/>
</dbReference>
<dbReference type="Ensembl" id="ENSPCOT00000014126.1">
    <property type="protein sequence ID" value="ENSPCOP00000004218.1"/>
    <property type="gene ID" value="ENSPCOG00000012396.1"/>
</dbReference>
<dbReference type="FunFam" id="2.60.40.10:FF:001195">
    <property type="entry name" value="PKHD1 like 1"/>
    <property type="match status" value="1"/>
</dbReference>
<dbReference type="InterPro" id="IPR013783">
    <property type="entry name" value="Ig-like_fold"/>
</dbReference>
<evidence type="ECO:0000256" key="13">
    <source>
        <dbReference type="SAM" id="SignalP"/>
    </source>
</evidence>
<dbReference type="GO" id="GO:0007605">
    <property type="term" value="P:sensory perception of sound"/>
    <property type="evidence" value="ECO:0007669"/>
    <property type="project" value="Ensembl"/>
</dbReference>
<dbReference type="SMART" id="SM01225">
    <property type="entry name" value="G8"/>
    <property type="match status" value="2"/>
</dbReference>
<dbReference type="GO" id="GO:0032426">
    <property type="term" value="C:stereocilium tip"/>
    <property type="evidence" value="ECO:0007669"/>
    <property type="project" value="Ensembl"/>
</dbReference>
<dbReference type="OMA" id="RSFPQKM"/>
<evidence type="ECO:0000256" key="12">
    <source>
        <dbReference type="SAM" id="Phobius"/>
    </source>
</evidence>
<gene>
    <name evidence="16" type="primary">PKHD1L1</name>
</gene>
<dbReference type="SMART" id="SM00758">
    <property type="entry name" value="PA14"/>
    <property type="match status" value="1"/>
</dbReference>
<dbReference type="Proteomes" id="UP000233160">
    <property type="component" value="Unassembled WGS sequence"/>
</dbReference>
<comment type="subcellular location">
    <subcellularLocation>
        <location evidence="2">Cell membrane</location>
    </subcellularLocation>
    <subcellularLocation>
        <location evidence="3">Cell projection</location>
    </subcellularLocation>
    <subcellularLocation>
        <location evidence="1">Membrane</location>
        <topology evidence="1">Single-pass membrane protein</topology>
    </subcellularLocation>
</comment>
<evidence type="ECO:0000259" key="14">
    <source>
        <dbReference type="PROSITE" id="PS51484"/>
    </source>
</evidence>
<dbReference type="SMART" id="SM00710">
    <property type="entry name" value="PbH1"/>
    <property type="match status" value="9"/>
</dbReference>
<dbReference type="CDD" id="cd00603">
    <property type="entry name" value="IPT_PCSR"/>
    <property type="match status" value="9"/>
</dbReference>
<dbReference type="Gene3D" id="2.60.40.420">
    <property type="entry name" value="Cupredoxins - blue copper proteins"/>
    <property type="match status" value="1"/>
</dbReference>
<dbReference type="SUPFAM" id="SSF56988">
    <property type="entry name" value="Anthrax protective antigen"/>
    <property type="match status" value="1"/>
</dbReference>
<dbReference type="Pfam" id="PF10162">
    <property type="entry name" value="G8"/>
    <property type="match status" value="2"/>
</dbReference>
<keyword evidence="6 13" id="KW-0732">Signal</keyword>
<dbReference type="CDD" id="cd04217">
    <property type="entry name" value="Cupredoxin_Fibrocystin-L_like"/>
    <property type="match status" value="1"/>
</dbReference>
<evidence type="ECO:0000256" key="2">
    <source>
        <dbReference type="ARBA" id="ARBA00004236"/>
    </source>
</evidence>
<dbReference type="SUPFAM" id="SSF51126">
    <property type="entry name" value="Pectin lyase-like"/>
    <property type="match status" value="1"/>
</dbReference>
<dbReference type="InterPro" id="IPR006626">
    <property type="entry name" value="PbH1"/>
</dbReference>
<evidence type="ECO:0000256" key="6">
    <source>
        <dbReference type="ARBA" id="ARBA00022729"/>
    </source>
</evidence>
<dbReference type="InterPro" id="IPR037524">
    <property type="entry name" value="PA14/GLEYA"/>
</dbReference>
<dbReference type="PANTHER" id="PTHR46769:SF3">
    <property type="entry name" value="FIBROCYSTIN-L"/>
    <property type="match status" value="1"/>
</dbReference>
<proteinExistence type="predicted"/>
<dbReference type="PANTHER" id="PTHR46769">
    <property type="entry name" value="POLYCYSTIC KIDNEY AND HEPATIC DISEASE 1 (AUTOSOMAL RECESSIVE)-LIKE 1"/>
    <property type="match status" value="1"/>
</dbReference>
<dbReference type="FunFam" id="2.60.40.420:FF:000065">
    <property type="entry name" value="Fibrocystin-L"/>
    <property type="match status" value="1"/>
</dbReference>
<feature type="domain" description="G8" evidence="14">
    <location>
        <begin position="2744"/>
        <end position="2884"/>
    </location>
</feature>
<dbReference type="InterPro" id="IPR008972">
    <property type="entry name" value="Cupredoxin"/>
</dbReference>
<evidence type="ECO:0000256" key="5">
    <source>
        <dbReference type="ARBA" id="ARBA00022692"/>
    </source>
</evidence>
<evidence type="ECO:0000256" key="1">
    <source>
        <dbReference type="ARBA" id="ARBA00004167"/>
    </source>
</evidence>